<organism evidence="7 8">
    <name type="scientific">Mycoplasmopsis equigenitalium</name>
    <dbReference type="NCBI Taxonomy" id="114883"/>
    <lineage>
        <taxon>Bacteria</taxon>
        <taxon>Bacillati</taxon>
        <taxon>Mycoplasmatota</taxon>
        <taxon>Mycoplasmoidales</taxon>
        <taxon>Metamycoplasmataceae</taxon>
        <taxon>Mycoplasmopsis</taxon>
    </lineage>
</organism>
<dbReference type="SMART" id="SM00563">
    <property type="entry name" value="PlsC"/>
    <property type="match status" value="1"/>
</dbReference>
<feature type="domain" description="Phospholipid/glycerol acyltransferase" evidence="6">
    <location>
        <begin position="72"/>
        <end position="197"/>
    </location>
</feature>
<accession>A0ABY5J501</accession>
<proteinExistence type="predicted"/>
<dbReference type="Pfam" id="PF01553">
    <property type="entry name" value="Acyltransferase"/>
    <property type="match status" value="1"/>
</dbReference>
<reference evidence="7" key="1">
    <citation type="submission" date="2022-07" db="EMBL/GenBank/DDBJ databases">
        <title>Complete genome of Mycoplasma equigenitalium type strain T37.</title>
        <authorList>
            <person name="Spergser J."/>
        </authorList>
    </citation>
    <scope>NUCLEOTIDE SEQUENCE</scope>
    <source>
        <strain evidence="7">T37</strain>
    </source>
</reference>
<dbReference type="CDD" id="cd07989">
    <property type="entry name" value="LPLAT_AGPAT-like"/>
    <property type="match status" value="1"/>
</dbReference>
<dbReference type="RefSeq" id="WP_129721990.1">
    <property type="nucleotide sequence ID" value="NZ_CP101808.1"/>
</dbReference>
<dbReference type="EMBL" id="CP101808">
    <property type="protein sequence ID" value="UUD37207.1"/>
    <property type="molecule type" value="Genomic_DNA"/>
</dbReference>
<sequence>MTPRAKLILTFPLWIWRMTRINKRARKYRKAPDLHPLQSRQDFIVKYVTKMLKTLNVEVETKGLENLHKSPCLLIPNHTSNIDVLAIIYALRKQSFEQDEANRLTTFIAKKELTKKHVVRNAMSLLDTFVIDRNKAKESYEISKNFGAFVKANKTYGVIFPEGTRSKDGKMNEFKSGAFDIAKAYFLPIVPVSIINGFGADKLSRRGKQKITIIFHSVIKPMTFVSQDRKKLAQSVQQIVQNGVENYDRN</sequence>
<dbReference type="Proteomes" id="UP001059576">
    <property type="component" value="Chromosome"/>
</dbReference>
<evidence type="ECO:0000256" key="4">
    <source>
        <dbReference type="ARBA" id="ARBA00023098"/>
    </source>
</evidence>
<keyword evidence="4" id="KW-0443">Lipid metabolism</keyword>
<keyword evidence="5 7" id="KW-0012">Acyltransferase</keyword>
<name>A0ABY5J501_9BACT</name>
<dbReference type="SUPFAM" id="SSF69593">
    <property type="entry name" value="Glycerol-3-phosphate (1)-acyltransferase"/>
    <property type="match status" value="1"/>
</dbReference>
<evidence type="ECO:0000259" key="6">
    <source>
        <dbReference type="SMART" id="SM00563"/>
    </source>
</evidence>
<comment type="pathway">
    <text evidence="1">Lipid metabolism.</text>
</comment>
<gene>
    <name evidence="7" type="ORF">NPA09_01375</name>
</gene>
<dbReference type="PANTHER" id="PTHR10434:SF64">
    <property type="entry name" value="1-ACYL-SN-GLYCEROL-3-PHOSPHATE ACYLTRANSFERASE-RELATED"/>
    <property type="match status" value="1"/>
</dbReference>
<evidence type="ECO:0000256" key="1">
    <source>
        <dbReference type="ARBA" id="ARBA00005189"/>
    </source>
</evidence>
<evidence type="ECO:0000313" key="8">
    <source>
        <dbReference type="Proteomes" id="UP001059576"/>
    </source>
</evidence>
<keyword evidence="2" id="KW-0444">Lipid biosynthesis</keyword>
<dbReference type="InterPro" id="IPR002123">
    <property type="entry name" value="Plipid/glycerol_acylTrfase"/>
</dbReference>
<evidence type="ECO:0000256" key="2">
    <source>
        <dbReference type="ARBA" id="ARBA00022516"/>
    </source>
</evidence>
<dbReference type="GO" id="GO:0016746">
    <property type="term" value="F:acyltransferase activity"/>
    <property type="evidence" value="ECO:0007669"/>
    <property type="project" value="UniProtKB-KW"/>
</dbReference>
<keyword evidence="8" id="KW-1185">Reference proteome</keyword>
<evidence type="ECO:0000256" key="5">
    <source>
        <dbReference type="ARBA" id="ARBA00023315"/>
    </source>
</evidence>
<evidence type="ECO:0000313" key="7">
    <source>
        <dbReference type="EMBL" id="UUD37207.1"/>
    </source>
</evidence>
<evidence type="ECO:0000256" key="3">
    <source>
        <dbReference type="ARBA" id="ARBA00022679"/>
    </source>
</evidence>
<dbReference type="PANTHER" id="PTHR10434">
    <property type="entry name" value="1-ACYL-SN-GLYCEROL-3-PHOSPHATE ACYLTRANSFERASE"/>
    <property type="match status" value="1"/>
</dbReference>
<protein>
    <submittedName>
        <fullName evidence="7">1-acyl-sn-glycerol-3-phosphate acyltransferase</fullName>
    </submittedName>
</protein>
<keyword evidence="3" id="KW-0808">Transferase</keyword>